<organism evidence="5 6">
    <name type="scientific">Nocardiopsis terrae</name>
    <dbReference type="NCBI Taxonomy" id="372655"/>
    <lineage>
        <taxon>Bacteria</taxon>
        <taxon>Bacillati</taxon>
        <taxon>Actinomycetota</taxon>
        <taxon>Actinomycetes</taxon>
        <taxon>Streptosporangiales</taxon>
        <taxon>Nocardiopsidaceae</taxon>
        <taxon>Nocardiopsis</taxon>
    </lineage>
</organism>
<sequence length="263" mass="28677">MWIEHLARDIAALGQTENTTLERALDQMSRAAALGVPGCSAALVVVWREVVGADGAIRHVVTDYGASHADLSEALEHQYTTDEGPTVEAVREMRQVRVADVLREHRWPRYTSMAVQCGDRSSVTQPSKLAGDGDGDEDRILTFGVHSGRADAFDEVVVTQLTALLAEHAAMALHTAGRQADAARESAHMRRAMSARTVIDQAKGIIMHARGCDADTAFAALREVAQRNRKKVVDVARDLVEQNTGPQRSQRSQRPRGPRADGR</sequence>
<feature type="domain" description="ANTAR" evidence="4">
    <location>
        <begin position="179"/>
        <end position="240"/>
    </location>
</feature>
<keyword evidence="1" id="KW-0805">Transcription regulation</keyword>
<dbReference type="Pfam" id="PF03861">
    <property type="entry name" value="ANTAR"/>
    <property type="match status" value="1"/>
</dbReference>
<gene>
    <name evidence="5" type="ORF">H4W79_004298</name>
</gene>
<name>A0ABR9HM47_9ACTN</name>
<dbReference type="InterPro" id="IPR005561">
    <property type="entry name" value="ANTAR"/>
</dbReference>
<accession>A0ABR9HM47</accession>
<protein>
    <recommendedName>
        <fullName evidence="4">ANTAR domain-containing protein</fullName>
    </recommendedName>
</protein>
<evidence type="ECO:0000256" key="2">
    <source>
        <dbReference type="ARBA" id="ARBA00023163"/>
    </source>
</evidence>
<evidence type="ECO:0000313" key="6">
    <source>
        <dbReference type="Proteomes" id="UP000598217"/>
    </source>
</evidence>
<dbReference type="Proteomes" id="UP000598217">
    <property type="component" value="Unassembled WGS sequence"/>
</dbReference>
<comment type="caution">
    <text evidence="5">The sequence shown here is derived from an EMBL/GenBank/DDBJ whole genome shotgun (WGS) entry which is preliminary data.</text>
</comment>
<dbReference type="InterPro" id="IPR029016">
    <property type="entry name" value="GAF-like_dom_sf"/>
</dbReference>
<dbReference type="SMART" id="SM01012">
    <property type="entry name" value="ANTAR"/>
    <property type="match status" value="1"/>
</dbReference>
<dbReference type="EMBL" id="JADBDY010000001">
    <property type="protein sequence ID" value="MBE1460084.1"/>
    <property type="molecule type" value="Genomic_DNA"/>
</dbReference>
<evidence type="ECO:0000259" key="4">
    <source>
        <dbReference type="PROSITE" id="PS50921"/>
    </source>
</evidence>
<keyword evidence="6" id="KW-1185">Reference proteome</keyword>
<feature type="region of interest" description="Disordered" evidence="3">
    <location>
        <begin position="236"/>
        <end position="263"/>
    </location>
</feature>
<dbReference type="InterPro" id="IPR036388">
    <property type="entry name" value="WH-like_DNA-bd_sf"/>
</dbReference>
<keyword evidence="2" id="KW-0804">Transcription</keyword>
<dbReference type="RefSeq" id="WP_191266417.1">
    <property type="nucleotide sequence ID" value="NZ_BMXJ01000001.1"/>
</dbReference>
<dbReference type="Gene3D" id="3.30.450.40">
    <property type="match status" value="1"/>
</dbReference>
<dbReference type="SUPFAM" id="SSF52172">
    <property type="entry name" value="CheY-like"/>
    <property type="match status" value="1"/>
</dbReference>
<dbReference type="Gene3D" id="1.10.10.10">
    <property type="entry name" value="Winged helix-like DNA-binding domain superfamily/Winged helix DNA-binding domain"/>
    <property type="match status" value="1"/>
</dbReference>
<reference evidence="5 6" key="1">
    <citation type="submission" date="2020-10" db="EMBL/GenBank/DDBJ databases">
        <title>Sequencing the genomes of 1000 actinobacteria strains.</title>
        <authorList>
            <person name="Klenk H.-P."/>
        </authorList>
    </citation>
    <scope>NUCLEOTIDE SEQUENCE [LARGE SCALE GENOMIC DNA]</scope>
    <source>
        <strain evidence="5 6">DSM 45157</strain>
    </source>
</reference>
<evidence type="ECO:0000313" key="5">
    <source>
        <dbReference type="EMBL" id="MBE1460084.1"/>
    </source>
</evidence>
<dbReference type="PROSITE" id="PS50921">
    <property type="entry name" value="ANTAR"/>
    <property type="match status" value="1"/>
</dbReference>
<evidence type="ECO:0000256" key="3">
    <source>
        <dbReference type="SAM" id="MobiDB-lite"/>
    </source>
</evidence>
<evidence type="ECO:0000256" key="1">
    <source>
        <dbReference type="ARBA" id="ARBA00023015"/>
    </source>
</evidence>
<proteinExistence type="predicted"/>
<dbReference type="InterPro" id="IPR011006">
    <property type="entry name" value="CheY-like_superfamily"/>
</dbReference>
<dbReference type="SUPFAM" id="SSF55781">
    <property type="entry name" value="GAF domain-like"/>
    <property type="match status" value="1"/>
</dbReference>